<feature type="non-terminal residue" evidence="1">
    <location>
        <position position="40"/>
    </location>
</feature>
<dbReference type="EMBL" id="QNRT01000022">
    <property type="protein sequence ID" value="RBP44835.1"/>
    <property type="molecule type" value="Genomic_DNA"/>
</dbReference>
<gene>
    <name evidence="1" type="ORF">DFR28_1225</name>
</gene>
<evidence type="ECO:0000313" key="1">
    <source>
        <dbReference type="EMBL" id="RBP44835.1"/>
    </source>
</evidence>
<protein>
    <submittedName>
        <fullName evidence="1">Uncharacterized protein</fullName>
    </submittedName>
</protein>
<comment type="caution">
    <text evidence="1">The sequence shown here is derived from an EMBL/GenBank/DDBJ whole genome shotgun (WGS) entry which is preliminary data.</text>
</comment>
<accession>A0A395JJT0</accession>
<reference evidence="1 2" key="1">
    <citation type="submission" date="2018-06" db="EMBL/GenBank/DDBJ databases">
        <title>Genomic Encyclopedia of Type Strains, Phase IV (KMG-IV): sequencing the most valuable type-strain genomes for metagenomic binning, comparative biology and taxonomic classification.</title>
        <authorList>
            <person name="Goeker M."/>
        </authorList>
    </citation>
    <scope>NUCLEOTIDE SEQUENCE [LARGE SCALE GENOMIC DNA]</scope>
    <source>
        <strain evidence="1 2">DSM 24032</strain>
    </source>
</reference>
<name>A0A395JJT0_9GAMM</name>
<dbReference type="InParanoid" id="A0A395JJT0"/>
<sequence length="40" mass="4674">MDLYTLIEVESQEILSCWAGELNHFDSVFGYSVLGHFFLY</sequence>
<dbReference type="Proteomes" id="UP000253083">
    <property type="component" value="Unassembled WGS sequence"/>
</dbReference>
<proteinExistence type="predicted"/>
<keyword evidence="2" id="KW-1185">Reference proteome</keyword>
<dbReference type="AlphaFoldDB" id="A0A395JJT0"/>
<evidence type="ECO:0000313" key="2">
    <source>
        <dbReference type="Proteomes" id="UP000253083"/>
    </source>
</evidence>
<organism evidence="1 2">
    <name type="scientific">Arenicella xantha</name>
    <dbReference type="NCBI Taxonomy" id="644221"/>
    <lineage>
        <taxon>Bacteria</taxon>
        <taxon>Pseudomonadati</taxon>
        <taxon>Pseudomonadota</taxon>
        <taxon>Gammaproteobacteria</taxon>
        <taxon>Arenicellales</taxon>
        <taxon>Arenicellaceae</taxon>
        <taxon>Arenicella</taxon>
    </lineage>
</organism>